<sequence>MYWHSQTPPPLILQCLQTFRHHNPHHTVTLLNTTHLSPYPPPPNFSSLTLAHQSDWNRLTYIIEHGGTYVDASCVCLEPIETWVDYEEERVQGWKSPFARKDANMEIWSFTSPPNSPFLLKWRSHLESAIKKGFVPYCDSRTDSEKGSELKGRLPYLTTNLCWRLANIDSPDSCVIKESNFDSGPLTFLEKYDWDTGKVIRDLMKNNNVDVKGVPFLKFRGKEREGIIGMIERGNYNVEATLPRLLRLQESKKRERPVEDHKKLGFGGIMERMETNTTVVPRKKKKKKKTTTADA</sequence>
<protein>
    <submittedName>
        <fullName evidence="2">Uncharacterized protein</fullName>
    </submittedName>
</protein>
<dbReference type="Pfam" id="PF05704">
    <property type="entry name" value="Caps_synth"/>
    <property type="match status" value="1"/>
</dbReference>
<reference evidence="3" key="1">
    <citation type="journal article" date="2023" name="Commun. Biol.">
        <title>Genome analysis of Parmales, the sister group of diatoms, reveals the evolutionary specialization of diatoms from phago-mixotrophs to photoautotrophs.</title>
        <authorList>
            <person name="Ban H."/>
            <person name="Sato S."/>
            <person name="Yoshikawa S."/>
            <person name="Yamada K."/>
            <person name="Nakamura Y."/>
            <person name="Ichinomiya M."/>
            <person name="Sato N."/>
            <person name="Blanc-Mathieu R."/>
            <person name="Endo H."/>
            <person name="Kuwata A."/>
            <person name="Ogata H."/>
        </authorList>
    </citation>
    <scope>NUCLEOTIDE SEQUENCE [LARGE SCALE GENOMIC DNA]</scope>
    <source>
        <strain evidence="3">NIES 3700</strain>
    </source>
</reference>
<accession>A0A9W7CBU1</accession>
<organism evidence="2 3">
    <name type="scientific">Triparma laevis f. longispina</name>
    <dbReference type="NCBI Taxonomy" id="1714387"/>
    <lineage>
        <taxon>Eukaryota</taxon>
        <taxon>Sar</taxon>
        <taxon>Stramenopiles</taxon>
        <taxon>Ochrophyta</taxon>
        <taxon>Bolidophyceae</taxon>
        <taxon>Parmales</taxon>
        <taxon>Triparmaceae</taxon>
        <taxon>Triparma</taxon>
    </lineage>
</organism>
<proteinExistence type="predicted"/>
<dbReference type="InterPro" id="IPR029044">
    <property type="entry name" value="Nucleotide-diphossugar_trans"/>
</dbReference>
<feature type="compositionally biased region" description="Basic residues" evidence="1">
    <location>
        <begin position="281"/>
        <end position="295"/>
    </location>
</feature>
<dbReference type="Proteomes" id="UP001165122">
    <property type="component" value="Unassembled WGS sequence"/>
</dbReference>
<dbReference type="OrthoDB" id="409543at2759"/>
<dbReference type="SUPFAM" id="SSF53448">
    <property type="entry name" value="Nucleotide-diphospho-sugar transferases"/>
    <property type="match status" value="1"/>
</dbReference>
<evidence type="ECO:0000313" key="3">
    <source>
        <dbReference type="Proteomes" id="UP001165122"/>
    </source>
</evidence>
<comment type="caution">
    <text evidence="2">The sequence shown here is derived from an EMBL/GenBank/DDBJ whole genome shotgun (WGS) entry which is preliminary data.</text>
</comment>
<keyword evidence="3" id="KW-1185">Reference proteome</keyword>
<name>A0A9W7CBU1_9STRA</name>
<evidence type="ECO:0000256" key="1">
    <source>
        <dbReference type="SAM" id="MobiDB-lite"/>
    </source>
</evidence>
<gene>
    <name evidence="2" type="ORF">TrLO_g3408</name>
</gene>
<feature type="region of interest" description="Disordered" evidence="1">
    <location>
        <begin position="275"/>
        <end position="295"/>
    </location>
</feature>
<dbReference type="Gene3D" id="3.90.550.20">
    <property type="match status" value="1"/>
</dbReference>
<dbReference type="InterPro" id="IPR008441">
    <property type="entry name" value="AfumC-like_glycosyl_Trfase"/>
</dbReference>
<dbReference type="GO" id="GO:0016757">
    <property type="term" value="F:glycosyltransferase activity"/>
    <property type="evidence" value="ECO:0007669"/>
    <property type="project" value="InterPro"/>
</dbReference>
<evidence type="ECO:0000313" key="2">
    <source>
        <dbReference type="EMBL" id="GMI07052.1"/>
    </source>
</evidence>
<dbReference type="AlphaFoldDB" id="A0A9W7CBU1"/>
<dbReference type="EMBL" id="BRXW01000108">
    <property type="protein sequence ID" value="GMI07052.1"/>
    <property type="molecule type" value="Genomic_DNA"/>
</dbReference>